<evidence type="ECO:0000256" key="5">
    <source>
        <dbReference type="ARBA" id="ARBA00022842"/>
    </source>
</evidence>
<protein>
    <submittedName>
        <fullName evidence="8">NUDIX hydrolase</fullName>
    </submittedName>
</protein>
<name>A0A2A5WLE6_9GAMM</name>
<dbReference type="AlphaFoldDB" id="A0A2A5WLE6"/>
<comment type="cofactor">
    <cofactor evidence="1">
        <name>Mn(2+)</name>
        <dbReference type="ChEBI" id="CHEBI:29035"/>
    </cofactor>
</comment>
<dbReference type="Proteomes" id="UP000219327">
    <property type="component" value="Unassembled WGS sequence"/>
</dbReference>
<organism evidence="8 9">
    <name type="scientific">OM182 bacterium MED-G24</name>
    <dbReference type="NCBI Taxonomy" id="1986255"/>
    <lineage>
        <taxon>Bacteria</taxon>
        <taxon>Pseudomonadati</taxon>
        <taxon>Pseudomonadota</taxon>
        <taxon>Gammaproteobacteria</taxon>
        <taxon>OMG group</taxon>
        <taxon>OM182 clade</taxon>
    </lineage>
</organism>
<evidence type="ECO:0000256" key="3">
    <source>
        <dbReference type="ARBA" id="ARBA00022723"/>
    </source>
</evidence>
<gene>
    <name evidence="8" type="ORF">CNE99_08315</name>
</gene>
<reference evidence="8 9" key="1">
    <citation type="submission" date="2017-08" db="EMBL/GenBank/DDBJ databases">
        <title>Fine stratification of microbial communities through a metagenomic profile of the photic zone.</title>
        <authorList>
            <person name="Haro-Moreno J.M."/>
            <person name="Lopez-Perez M."/>
            <person name="De La Torre J."/>
            <person name="Picazo A."/>
            <person name="Camacho A."/>
            <person name="Rodriguez-Valera F."/>
        </authorList>
    </citation>
    <scope>NUCLEOTIDE SEQUENCE [LARGE SCALE GENOMIC DNA]</scope>
    <source>
        <strain evidence="8">MED-G24</strain>
    </source>
</reference>
<evidence type="ECO:0000313" key="8">
    <source>
        <dbReference type="EMBL" id="PDH37309.1"/>
    </source>
</evidence>
<sequence>MVDPVPAATILLLRDNPTADADCEVFMVVRHHQIDFASGALVFPGGRIDDGDSEVTAHCDGAEGLDAFEIAMRVGAIREAFEESGVLLARPVGEQAMISAERCLELTPYRDQLNQGDLSLKSFLEQQNLQLACDVLTPFAHWITPDMMPKRFDTHFYVTRVPESQVAEHDGTESVDSVWISADDALAGAKDGRYTVIFPTRLNIELLADSGSTTNQVIDASATRDIVPVLPVTEKREDGTYICIPANAGYRVSEEKMERGA</sequence>
<dbReference type="PANTHER" id="PTHR12318:SF0">
    <property type="entry name" value="ACYL-COENZYME A DIPHOSPHATASE NUDT19"/>
    <property type="match status" value="1"/>
</dbReference>
<dbReference type="EMBL" id="NTKD01000050">
    <property type="protein sequence ID" value="PDH37309.1"/>
    <property type="molecule type" value="Genomic_DNA"/>
</dbReference>
<comment type="caution">
    <text evidence="8">The sequence shown here is derived from an EMBL/GenBank/DDBJ whole genome shotgun (WGS) entry which is preliminary data.</text>
</comment>
<evidence type="ECO:0000313" key="9">
    <source>
        <dbReference type="Proteomes" id="UP000219327"/>
    </source>
</evidence>
<keyword evidence="6" id="KW-0464">Manganese</keyword>
<dbReference type="PANTHER" id="PTHR12318">
    <property type="entry name" value="TESTOSTERONE-REGULATED PROTEIN RP2"/>
    <property type="match status" value="1"/>
</dbReference>
<evidence type="ECO:0000259" key="7">
    <source>
        <dbReference type="PROSITE" id="PS51462"/>
    </source>
</evidence>
<dbReference type="CDD" id="cd18870">
    <property type="entry name" value="NUDIX_AcylCoAdiphos_Nudt19"/>
    <property type="match status" value="1"/>
</dbReference>
<dbReference type="PROSITE" id="PS51462">
    <property type="entry name" value="NUDIX"/>
    <property type="match status" value="1"/>
</dbReference>
<dbReference type="GO" id="GO:0016818">
    <property type="term" value="F:hydrolase activity, acting on acid anhydrides, in phosphorus-containing anhydrides"/>
    <property type="evidence" value="ECO:0007669"/>
    <property type="project" value="InterPro"/>
</dbReference>
<dbReference type="InterPro" id="IPR015797">
    <property type="entry name" value="NUDIX_hydrolase-like_dom_sf"/>
</dbReference>
<evidence type="ECO:0000256" key="2">
    <source>
        <dbReference type="ARBA" id="ARBA00001946"/>
    </source>
</evidence>
<dbReference type="SUPFAM" id="SSF55811">
    <property type="entry name" value="Nudix"/>
    <property type="match status" value="1"/>
</dbReference>
<keyword evidence="3" id="KW-0479">Metal-binding</keyword>
<keyword evidence="5" id="KW-0460">Magnesium</keyword>
<dbReference type="Gene3D" id="3.90.79.10">
    <property type="entry name" value="Nucleoside Triphosphate Pyrophosphohydrolase"/>
    <property type="match status" value="1"/>
</dbReference>
<dbReference type="InterPro" id="IPR039121">
    <property type="entry name" value="NUDT19"/>
</dbReference>
<feature type="domain" description="Nudix hydrolase" evidence="7">
    <location>
        <begin position="3"/>
        <end position="202"/>
    </location>
</feature>
<dbReference type="InterPro" id="IPR000086">
    <property type="entry name" value="NUDIX_hydrolase_dom"/>
</dbReference>
<accession>A0A2A5WLE6</accession>
<comment type="cofactor">
    <cofactor evidence="2">
        <name>Mg(2+)</name>
        <dbReference type="ChEBI" id="CHEBI:18420"/>
    </cofactor>
</comment>
<dbReference type="GO" id="GO:0046872">
    <property type="term" value="F:metal ion binding"/>
    <property type="evidence" value="ECO:0007669"/>
    <property type="project" value="UniProtKB-KW"/>
</dbReference>
<evidence type="ECO:0000256" key="6">
    <source>
        <dbReference type="ARBA" id="ARBA00023211"/>
    </source>
</evidence>
<keyword evidence="4 8" id="KW-0378">Hydrolase</keyword>
<proteinExistence type="predicted"/>
<evidence type="ECO:0000256" key="4">
    <source>
        <dbReference type="ARBA" id="ARBA00022801"/>
    </source>
</evidence>
<evidence type="ECO:0000256" key="1">
    <source>
        <dbReference type="ARBA" id="ARBA00001936"/>
    </source>
</evidence>